<keyword evidence="13" id="KW-1185">Reference proteome</keyword>
<dbReference type="InterPro" id="IPR008153">
    <property type="entry name" value="GAE_dom"/>
</dbReference>
<dbReference type="InterPro" id="IPR011989">
    <property type="entry name" value="ARM-like"/>
</dbReference>
<dbReference type="SMART" id="SM00809">
    <property type="entry name" value="Alpha_adaptinC2"/>
    <property type="match status" value="1"/>
</dbReference>
<feature type="domain" description="GAE" evidence="11">
    <location>
        <begin position="701"/>
        <end position="816"/>
    </location>
</feature>
<sequence>MAQPLDEFINAVRMADSIEQERFLIATEQAHIRAYVRDGDPELRPRVVSKLVFLDMLGENLSWGQMGAITLMTHDRFSYKRVGYIGASVILDENAELSVLVTQTLLKDLTSPDPNIQCLALTFIANCGSAEVTRAVASEVQKLVQSRFPAVMKRAGMAIVRIVKKNPDLTDQFKNTVQRLLNQSSHGVIISGMNLVMTMIDNEPKLASIWSQFSIPFTKILKNLSNSRGSREFNYGVFNDPAMLMKAMKALSLLGKGSDELDGILQSIISSTETRRNTGRAVLYQAVDTIVAVSTKPALRGLAFNQVGRLLSMRDPNVLYSALSSFARVLNLESVTKTATLNNPQLMINRGSVDSMALQRYKTQIVQCLDHMDPSIRRRALDVISALIDEQNVEQLVPEILAYVKLADAEFRTELVAKIYSASQRFAPSPIWNFDTVHQILIDSGNYVSSDIIASFCELISKSPDLQAHACQRLKESITLYSDNQSLMQVSAFILGEFARDDNEGTVDSLKSIIGLPQTTVETRLYIITALAKMAIRFGTVQETAQFLQEVSASNNLEVQQRAGEMLRLLLTPNLSSAVLTPIVNMESQSEERTVNIINTNANRNAYNAGANQQDDDDEEVDDLLALVMDDSTPKQNTQPNKASLLDLMGDSQPQQRPQQQMQHTNSGLDDLLSPGVNAAQNSQPSPQNMNTNSAVQDAPKPPGAIEMMKKNDFVVYGQVQPNPQNPKQYALRLLFYNLGGTPLTSFKTEYRIMPGWQLQAQPADGQSLQPRGSQPTTQVVFLNNATNAPFSLQIRVNYYFGSQPLSEQGVITSLQ</sequence>
<evidence type="ECO:0000256" key="5">
    <source>
        <dbReference type="ARBA" id="ARBA00022927"/>
    </source>
</evidence>
<keyword evidence="7 9" id="KW-0472">Membrane</keyword>
<dbReference type="GO" id="GO:0006886">
    <property type="term" value="P:intracellular protein transport"/>
    <property type="evidence" value="ECO:0007669"/>
    <property type="project" value="UniProtKB-UniRule"/>
</dbReference>
<dbReference type="PIRSF" id="PIRSF037094">
    <property type="entry name" value="AP1_complex_gamma"/>
    <property type="match status" value="1"/>
</dbReference>
<feature type="region of interest" description="Disordered" evidence="10">
    <location>
        <begin position="630"/>
        <end position="703"/>
    </location>
</feature>
<evidence type="ECO:0000313" key="12">
    <source>
        <dbReference type="EMBL" id="OHT05243.1"/>
    </source>
</evidence>
<protein>
    <recommendedName>
        <fullName evidence="9">AP-1 complex subunit gamma</fullName>
    </recommendedName>
</protein>
<evidence type="ECO:0000256" key="2">
    <source>
        <dbReference type="ARBA" id="ARBA00004555"/>
    </source>
</evidence>
<dbReference type="InterPro" id="IPR017107">
    <property type="entry name" value="AP1_complex_gsu"/>
</dbReference>
<dbReference type="OrthoDB" id="28053at2759"/>
<comment type="subcellular location">
    <subcellularLocation>
        <location evidence="1">Cytoplasmic vesicle membrane</location>
    </subcellularLocation>
    <subcellularLocation>
        <location evidence="2">Golgi apparatus</location>
    </subcellularLocation>
</comment>
<comment type="similarity">
    <text evidence="3 9">Belongs to the adaptor complexes large subunit family.</text>
</comment>
<dbReference type="PROSITE" id="PS50180">
    <property type="entry name" value="GAE"/>
    <property type="match status" value="1"/>
</dbReference>
<gene>
    <name evidence="12" type="ORF">TRFO_27120</name>
</gene>
<dbReference type="GeneID" id="94840049"/>
<name>A0A1J4K1Y2_9EUKA</name>
<dbReference type="Proteomes" id="UP000179807">
    <property type="component" value="Unassembled WGS sequence"/>
</dbReference>
<dbReference type="InterPro" id="IPR013041">
    <property type="entry name" value="Clathrin_app_Ig-like_sf"/>
</dbReference>
<dbReference type="GO" id="GO:0016192">
    <property type="term" value="P:vesicle-mediated transport"/>
    <property type="evidence" value="ECO:0007669"/>
    <property type="project" value="InterPro"/>
</dbReference>
<evidence type="ECO:0000313" key="13">
    <source>
        <dbReference type="Proteomes" id="UP000179807"/>
    </source>
</evidence>
<dbReference type="AlphaFoldDB" id="A0A1J4K1Y2"/>
<dbReference type="Pfam" id="PF01602">
    <property type="entry name" value="Adaptin_N"/>
    <property type="match status" value="1"/>
</dbReference>
<evidence type="ECO:0000256" key="6">
    <source>
        <dbReference type="ARBA" id="ARBA00023034"/>
    </source>
</evidence>
<proteinExistence type="inferred from homology"/>
<dbReference type="VEuPathDB" id="TrichDB:TRFO_27120"/>
<accession>A0A1J4K1Y2</accession>
<dbReference type="GO" id="GO:0030121">
    <property type="term" value="C:AP-1 adaptor complex"/>
    <property type="evidence" value="ECO:0007669"/>
    <property type="project" value="InterPro"/>
</dbReference>
<dbReference type="PANTHER" id="PTHR22780">
    <property type="entry name" value="ADAPTIN, ALPHA/GAMMA/EPSILON"/>
    <property type="match status" value="1"/>
</dbReference>
<evidence type="ECO:0000256" key="10">
    <source>
        <dbReference type="SAM" id="MobiDB-lite"/>
    </source>
</evidence>
<evidence type="ECO:0000256" key="8">
    <source>
        <dbReference type="ARBA" id="ARBA00023329"/>
    </source>
</evidence>
<dbReference type="Gene3D" id="2.60.40.1230">
    <property type="match status" value="1"/>
</dbReference>
<dbReference type="InterPro" id="IPR050840">
    <property type="entry name" value="Adaptor_Complx_Large_Subunit"/>
</dbReference>
<dbReference type="InterPro" id="IPR008152">
    <property type="entry name" value="Clathrin_a/b/g-adaptin_app_Ig"/>
</dbReference>
<dbReference type="SUPFAM" id="SSF49348">
    <property type="entry name" value="Clathrin adaptor appendage domain"/>
    <property type="match status" value="1"/>
</dbReference>
<keyword evidence="8 9" id="KW-0968">Cytoplasmic vesicle</keyword>
<feature type="compositionally biased region" description="Polar residues" evidence="10">
    <location>
        <begin position="679"/>
        <end position="696"/>
    </location>
</feature>
<dbReference type="SUPFAM" id="SSF48371">
    <property type="entry name" value="ARM repeat"/>
    <property type="match status" value="1"/>
</dbReference>
<dbReference type="Pfam" id="PF02883">
    <property type="entry name" value="Alpha_adaptinC2"/>
    <property type="match status" value="1"/>
</dbReference>
<dbReference type="InterPro" id="IPR002553">
    <property type="entry name" value="Clathrin/coatomer_adapt-like_N"/>
</dbReference>
<evidence type="ECO:0000259" key="11">
    <source>
        <dbReference type="PROSITE" id="PS50180"/>
    </source>
</evidence>
<keyword evidence="6 9" id="KW-0333">Golgi apparatus</keyword>
<comment type="caution">
    <text evidence="12">The sequence shown here is derived from an EMBL/GenBank/DDBJ whole genome shotgun (WGS) entry which is preliminary data.</text>
</comment>
<feature type="compositionally biased region" description="Low complexity" evidence="10">
    <location>
        <begin position="653"/>
        <end position="663"/>
    </location>
</feature>
<evidence type="ECO:0000256" key="9">
    <source>
        <dbReference type="PIRNR" id="PIRNR037094"/>
    </source>
</evidence>
<reference evidence="12" key="1">
    <citation type="submission" date="2016-10" db="EMBL/GenBank/DDBJ databases">
        <authorList>
            <person name="Benchimol M."/>
            <person name="Almeida L.G."/>
            <person name="Vasconcelos A.T."/>
            <person name="Perreira-Neves A."/>
            <person name="Rosa I.A."/>
            <person name="Tasca T."/>
            <person name="Bogo M.R."/>
            <person name="de Souza W."/>
        </authorList>
    </citation>
    <scope>NUCLEOTIDE SEQUENCE [LARGE SCALE GENOMIC DNA]</scope>
    <source>
        <strain evidence="12">K</strain>
    </source>
</reference>
<dbReference type="InterPro" id="IPR016024">
    <property type="entry name" value="ARM-type_fold"/>
</dbReference>
<evidence type="ECO:0000256" key="3">
    <source>
        <dbReference type="ARBA" id="ARBA00006613"/>
    </source>
</evidence>
<evidence type="ECO:0000256" key="1">
    <source>
        <dbReference type="ARBA" id="ARBA00004156"/>
    </source>
</evidence>
<evidence type="ECO:0000256" key="4">
    <source>
        <dbReference type="ARBA" id="ARBA00022448"/>
    </source>
</evidence>
<keyword evidence="5 9" id="KW-0653">Protein transport</keyword>
<dbReference type="RefSeq" id="XP_068358379.1">
    <property type="nucleotide sequence ID" value="XM_068505345.1"/>
</dbReference>
<organism evidence="12 13">
    <name type="scientific">Tritrichomonas foetus</name>
    <dbReference type="NCBI Taxonomy" id="1144522"/>
    <lineage>
        <taxon>Eukaryota</taxon>
        <taxon>Metamonada</taxon>
        <taxon>Parabasalia</taxon>
        <taxon>Tritrichomonadida</taxon>
        <taxon>Tritrichomonadidae</taxon>
        <taxon>Tritrichomonas</taxon>
    </lineage>
</organism>
<keyword evidence="4 9" id="KW-0813">Transport</keyword>
<dbReference type="Gene3D" id="1.25.10.10">
    <property type="entry name" value="Leucine-rich Repeat Variant"/>
    <property type="match status" value="1"/>
</dbReference>
<dbReference type="EMBL" id="MLAK01000765">
    <property type="protein sequence ID" value="OHT05243.1"/>
    <property type="molecule type" value="Genomic_DNA"/>
</dbReference>
<evidence type="ECO:0000256" key="7">
    <source>
        <dbReference type="ARBA" id="ARBA00023136"/>
    </source>
</evidence>